<comment type="similarity">
    <text evidence="1">Belongs to the pyridoxamine 5'-phosphate oxidase family.</text>
</comment>
<dbReference type="PROSITE" id="PS01064">
    <property type="entry name" value="PYRIDOX_OXIDASE"/>
    <property type="match status" value="1"/>
</dbReference>
<feature type="binding site" evidence="9">
    <location>
        <position position="122"/>
    </location>
    <ligand>
        <name>substrate</name>
    </ligand>
</feature>
<feature type="binding site" evidence="10">
    <location>
        <begin position="75"/>
        <end position="76"/>
    </location>
    <ligand>
        <name>FMN</name>
        <dbReference type="ChEBI" id="CHEBI:58210"/>
    </ligand>
</feature>
<keyword evidence="4 10" id="KW-0288">FMN</keyword>
<dbReference type="NCBIfam" id="NF004231">
    <property type="entry name" value="PRK05679.1"/>
    <property type="match status" value="1"/>
</dbReference>
<dbReference type="NCBIfam" id="TIGR00558">
    <property type="entry name" value="pdxH"/>
    <property type="match status" value="1"/>
</dbReference>
<sequence>MDLSDFRREYSAKGLRREDLNADPIQQFEAWFQQAMALQVHEPNAMSLATVDARGMPLLRTVLLKYFDLSGFVFFTNYESRKAHQIAENPQVSLMFPWITLERQVIIQGRAEKIGAAESLRYFSSRPRDSQIGAWVSQQSSVISSRKLLMQKLDELKRKFSDGEIPLPSFWGGFRVVPETVEFWQGGPARLHDRFLYQKQATGWEIERLSP</sequence>
<evidence type="ECO:0000313" key="13">
    <source>
        <dbReference type="EMBL" id="MBB5350101.1"/>
    </source>
</evidence>
<feature type="binding site" evidence="10">
    <location>
        <begin position="139"/>
        <end position="140"/>
    </location>
    <ligand>
        <name>FMN</name>
        <dbReference type="ChEBI" id="CHEBI:58210"/>
    </ligand>
</feature>
<dbReference type="Pfam" id="PF01243">
    <property type="entry name" value="PNPOx_N"/>
    <property type="match status" value="1"/>
</dbReference>
<proteinExistence type="inferred from homology"/>
<evidence type="ECO:0000256" key="10">
    <source>
        <dbReference type="PIRSR" id="PIRSR000190-2"/>
    </source>
</evidence>
<evidence type="ECO:0000256" key="9">
    <source>
        <dbReference type="PIRSR" id="PIRSR000190-1"/>
    </source>
</evidence>
<dbReference type="Pfam" id="PF10590">
    <property type="entry name" value="PNP_phzG_C"/>
    <property type="match status" value="1"/>
</dbReference>
<feature type="binding site" evidence="10">
    <location>
        <position position="81"/>
    </location>
    <ligand>
        <name>FMN</name>
        <dbReference type="ChEBI" id="CHEBI:58210"/>
    </ligand>
</feature>
<keyword evidence="3" id="KW-0285">Flavoprotein</keyword>
<dbReference type="EC" id="1.4.3.5" evidence="8"/>
<dbReference type="GO" id="GO:0008615">
    <property type="term" value="P:pyridoxine biosynthetic process"/>
    <property type="evidence" value="ECO:0007669"/>
    <property type="project" value="UniProtKB-UniRule"/>
</dbReference>
<comment type="cofactor">
    <cofactor evidence="10">
        <name>FMN</name>
        <dbReference type="ChEBI" id="CHEBI:58210"/>
    </cofactor>
    <text evidence="10">Binds 1 FMN per subunit.</text>
</comment>
<evidence type="ECO:0000259" key="11">
    <source>
        <dbReference type="Pfam" id="PF01243"/>
    </source>
</evidence>
<feature type="binding site" evidence="10">
    <location>
        <position position="104"/>
    </location>
    <ligand>
        <name>FMN</name>
        <dbReference type="ChEBI" id="CHEBI:58210"/>
    </ligand>
</feature>
<feature type="binding site" evidence="9">
    <location>
        <begin position="7"/>
        <end position="10"/>
    </location>
    <ligand>
        <name>substrate</name>
    </ligand>
</feature>
<evidence type="ECO:0000256" key="3">
    <source>
        <dbReference type="ARBA" id="ARBA00022630"/>
    </source>
</evidence>
<keyword evidence="5 13" id="KW-0560">Oxidoreductase</keyword>
<organism evidence="13 14">
    <name type="scientific">Haloferula luteola</name>
    <dbReference type="NCBI Taxonomy" id="595692"/>
    <lineage>
        <taxon>Bacteria</taxon>
        <taxon>Pseudomonadati</taxon>
        <taxon>Verrucomicrobiota</taxon>
        <taxon>Verrucomicrobiia</taxon>
        <taxon>Verrucomicrobiales</taxon>
        <taxon>Verrucomicrobiaceae</taxon>
        <taxon>Haloferula</taxon>
    </lineage>
</organism>
<accession>A0A840VB33</accession>
<feature type="binding site" evidence="10">
    <location>
        <position position="184"/>
    </location>
    <ligand>
        <name>FMN</name>
        <dbReference type="ChEBI" id="CHEBI:58210"/>
    </ligand>
</feature>
<feature type="binding site" evidence="10">
    <location>
        <position position="194"/>
    </location>
    <ligand>
        <name>FMN</name>
        <dbReference type="ChEBI" id="CHEBI:58210"/>
    </ligand>
</feature>
<feature type="binding site" evidence="9">
    <location>
        <position position="130"/>
    </location>
    <ligand>
        <name>substrate</name>
    </ligand>
</feature>
<dbReference type="FunFam" id="2.30.110.10:FF:000020">
    <property type="entry name" value="PNPO isoform 11"/>
    <property type="match status" value="1"/>
</dbReference>
<evidence type="ECO:0000256" key="5">
    <source>
        <dbReference type="ARBA" id="ARBA00023002"/>
    </source>
</evidence>
<dbReference type="InterPro" id="IPR011576">
    <property type="entry name" value="Pyridox_Oxase_N"/>
</dbReference>
<keyword evidence="6" id="KW-0664">Pyridoxine biosynthesis</keyword>
<dbReference type="InterPro" id="IPR012349">
    <property type="entry name" value="Split_barrel_FMN-bd"/>
</dbReference>
<dbReference type="Gene3D" id="2.30.110.10">
    <property type="entry name" value="Electron Transport, Fmn-binding Protein, Chain A"/>
    <property type="match status" value="1"/>
</dbReference>
<dbReference type="PANTHER" id="PTHR10851">
    <property type="entry name" value="PYRIDOXINE-5-PHOSPHATE OXIDASE"/>
    <property type="match status" value="1"/>
</dbReference>
<comment type="pathway">
    <text evidence="7">Cofactor metabolism.</text>
</comment>
<feature type="domain" description="Pyridoxamine 5'-phosphate oxidase N-terminal" evidence="11">
    <location>
        <begin position="33"/>
        <end position="156"/>
    </location>
</feature>
<dbReference type="InterPro" id="IPR000659">
    <property type="entry name" value="Pyridox_Oxase"/>
</dbReference>
<keyword evidence="14" id="KW-1185">Reference proteome</keyword>
<dbReference type="GO" id="GO:0010181">
    <property type="term" value="F:FMN binding"/>
    <property type="evidence" value="ECO:0007669"/>
    <property type="project" value="UniProtKB-UniRule"/>
</dbReference>
<dbReference type="GO" id="GO:0004733">
    <property type="term" value="F:pyridoxamine phosphate oxidase activity"/>
    <property type="evidence" value="ECO:0007669"/>
    <property type="project" value="UniProtKB-UniRule"/>
</dbReference>
<evidence type="ECO:0000256" key="8">
    <source>
        <dbReference type="NCBIfam" id="TIGR00558"/>
    </source>
</evidence>
<dbReference type="RefSeq" id="WP_184015139.1">
    <property type="nucleotide sequence ID" value="NZ_JACHFD010000001.1"/>
</dbReference>
<protein>
    <recommendedName>
        <fullName evidence="8">Pyridoxamine 5'-phosphate oxidase</fullName>
        <ecNumber evidence="8">1.4.3.5</ecNumber>
    </recommendedName>
</protein>
<dbReference type="InterPro" id="IPR019576">
    <property type="entry name" value="Pyridoxamine_oxidase_dimer_C"/>
</dbReference>
<dbReference type="PIRSF" id="PIRSF000190">
    <property type="entry name" value="Pyd_amn-ph_oxd"/>
    <property type="match status" value="1"/>
</dbReference>
<dbReference type="AlphaFoldDB" id="A0A840VB33"/>
<feature type="binding site" evidence="9">
    <location>
        <position position="65"/>
    </location>
    <ligand>
        <name>substrate</name>
    </ligand>
</feature>
<feature type="domain" description="Pyridoxine 5'-phosphate oxidase dimerisation C-terminal" evidence="12">
    <location>
        <begin position="171"/>
        <end position="211"/>
    </location>
</feature>
<comment type="caution">
    <text evidence="13">The sequence shown here is derived from an EMBL/GenBank/DDBJ whole genome shotgun (WGS) entry which is preliminary data.</text>
</comment>
<feature type="binding site" evidence="10">
    <location>
        <begin position="60"/>
        <end position="65"/>
    </location>
    <ligand>
        <name>FMN</name>
        <dbReference type="ChEBI" id="CHEBI:58210"/>
    </ligand>
</feature>
<evidence type="ECO:0000256" key="7">
    <source>
        <dbReference type="ARBA" id="ARBA00060587"/>
    </source>
</evidence>
<evidence type="ECO:0000256" key="2">
    <source>
        <dbReference type="ARBA" id="ARBA00011738"/>
    </source>
</evidence>
<dbReference type="EMBL" id="JACHFD010000001">
    <property type="protein sequence ID" value="MBB5350101.1"/>
    <property type="molecule type" value="Genomic_DNA"/>
</dbReference>
<dbReference type="Proteomes" id="UP000557717">
    <property type="component" value="Unassembled WGS sequence"/>
</dbReference>
<comment type="subunit">
    <text evidence="2">Homodimer.</text>
</comment>
<evidence type="ECO:0000259" key="12">
    <source>
        <dbReference type="Pfam" id="PF10590"/>
    </source>
</evidence>
<dbReference type="InterPro" id="IPR019740">
    <property type="entry name" value="Pyridox_Oxase_CS"/>
</dbReference>
<evidence type="ECO:0000313" key="14">
    <source>
        <dbReference type="Proteomes" id="UP000557717"/>
    </source>
</evidence>
<reference evidence="13 14" key="1">
    <citation type="submission" date="2020-08" db="EMBL/GenBank/DDBJ databases">
        <title>Genomic Encyclopedia of Type Strains, Phase IV (KMG-IV): sequencing the most valuable type-strain genomes for metagenomic binning, comparative biology and taxonomic classification.</title>
        <authorList>
            <person name="Goeker M."/>
        </authorList>
    </citation>
    <scope>NUCLEOTIDE SEQUENCE [LARGE SCALE GENOMIC DNA]</scope>
    <source>
        <strain evidence="13 14">YC6886</strain>
    </source>
</reference>
<evidence type="ECO:0000256" key="4">
    <source>
        <dbReference type="ARBA" id="ARBA00022643"/>
    </source>
</evidence>
<gene>
    <name evidence="13" type="ORF">HNR46_000322</name>
</gene>
<feature type="binding site" evidence="9">
    <location>
        <begin position="190"/>
        <end position="192"/>
    </location>
    <ligand>
        <name>substrate</name>
    </ligand>
</feature>
<feature type="binding site" evidence="9">
    <location>
        <position position="126"/>
    </location>
    <ligand>
        <name>substrate</name>
    </ligand>
</feature>
<dbReference type="HAMAP" id="MF_01629">
    <property type="entry name" value="PdxH"/>
    <property type="match status" value="1"/>
</dbReference>
<dbReference type="SUPFAM" id="SSF50475">
    <property type="entry name" value="FMN-binding split barrel"/>
    <property type="match status" value="1"/>
</dbReference>
<feature type="binding site" evidence="10">
    <location>
        <position position="82"/>
    </location>
    <ligand>
        <name>FMN</name>
        <dbReference type="ChEBI" id="CHEBI:58210"/>
    </ligand>
</feature>
<dbReference type="PANTHER" id="PTHR10851:SF0">
    <property type="entry name" value="PYRIDOXINE-5'-PHOSPHATE OXIDASE"/>
    <property type="match status" value="1"/>
</dbReference>
<name>A0A840VB33_9BACT</name>
<evidence type="ECO:0000256" key="6">
    <source>
        <dbReference type="ARBA" id="ARBA00023096"/>
    </source>
</evidence>
<evidence type="ECO:0000256" key="1">
    <source>
        <dbReference type="ARBA" id="ARBA00007301"/>
    </source>
</evidence>